<accession>A0ACC0DMI5</accession>
<organism evidence="1 2">
    <name type="scientific">Puccinia striiformis f. sp. tritici</name>
    <dbReference type="NCBI Taxonomy" id="168172"/>
    <lineage>
        <taxon>Eukaryota</taxon>
        <taxon>Fungi</taxon>
        <taxon>Dikarya</taxon>
        <taxon>Basidiomycota</taxon>
        <taxon>Pucciniomycotina</taxon>
        <taxon>Pucciniomycetes</taxon>
        <taxon>Pucciniales</taxon>
        <taxon>Pucciniaceae</taxon>
        <taxon>Puccinia</taxon>
    </lineage>
</organism>
<proteinExistence type="predicted"/>
<comment type="caution">
    <text evidence="1">The sequence shown here is derived from an EMBL/GenBank/DDBJ whole genome shotgun (WGS) entry which is preliminary data.</text>
</comment>
<name>A0ACC0DMI5_9BASI</name>
<evidence type="ECO:0000313" key="1">
    <source>
        <dbReference type="EMBL" id="KAI7935328.1"/>
    </source>
</evidence>
<gene>
    <name evidence="1" type="ORF">MJO28_016199</name>
</gene>
<evidence type="ECO:0000313" key="2">
    <source>
        <dbReference type="Proteomes" id="UP001060170"/>
    </source>
</evidence>
<keyword evidence="2" id="KW-1185">Reference proteome</keyword>
<dbReference type="EMBL" id="CM045882">
    <property type="protein sequence ID" value="KAI7935328.1"/>
    <property type="molecule type" value="Genomic_DNA"/>
</dbReference>
<reference evidence="2" key="1">
    <citation type="journal article" date="2018" name="BMC Genomics">
        <title>Genomic insights into host adaptation between the wheat stripe rust pathogen (Puccinia striiformis f. sp. tritici) and the barley stripe rust pathogen (Puccinia striiformis f. sp. hordei).</title>
        <authorList>
            <person name="Xia C."/>
            <person name="Wang M."/>
            <person name="Yin C."/>
            <person name="Cornejo O.E."/>
            <person name="Hulbert S.H."/>
            <person name="Chen X."/>
        </authorList>
    </citation>
    <scope>NUCLEOTIDE SEQUENCE [LARGE SCALE GENOMIC DNA]</scope>
    <source>
        <strain evidence="2">93-210</strain>
    </source>
</reference>
<protein>
    <submittedName>
        <fullName evidence="1">Uncharacterized protein</fullName>
    </submittedName>
</protein>
<sequence>MWFCSLCTIIAAASTFTAGVPLVARHSRHQDSSHGPDKLNQWTPSTYPNHLQKRMFSWKGSGSTSSQINSAITIEKASVSDLTKVKRTPPPENLAQFRQSSEPSQSTPTLSQSLANPSSSGSPKIPLTWRPGPDIVLHKFQSLPTDTTTGSKTNLLSSHDITNNQPSTPLSAHSLKEPQREAPIKNKSREERPISSARLGTEPPQKRAKWLNKIRESWDKLLQNVQKWFSSWFSSLSKKTQSDENAAKSLTTTGTPPDHAASQIQTASTTHQTSEYEHAKPQAQNSDVKMAETAQTVTTHESSSLPILRFDFTRLYADPWSRLIGGLMSILSLFRKENPSHKAPTILSDNHSSSGLPKSVSLPNLSRQNPDEINDAAWLQTVSQMQHATYSVAEQESLHGFAPSTHEGQLVQALLQQVDTLELAQCIHQVFRRSGIKLYMLSQLLSINTIRDILIAYGATVGQKMEGMLVKQQISSTILGYLTSFIRDWPPALEPEKEPGIKTLPPNE</sequence>
<reference evidence="1 2" key="3">
    <citation type="journal article" date="2022" name="Microbiol. Spectr.">
        <title>Folding features and dynamics of 3D genome architecture in plant fungal pathogens.</title>
        <authorList>
            <person name="Xia C."/>
        </authorList>
    </citation>
    <scope>NUCLEOTIDE SEQUENCE [LARGE SCALE GENOMIC DNA]</scope>
    <source>
        <strain evidence="1 2">93-210</strain>
    </source>
</reference>
<dbReference type="Proteomes" id="UP001060170">
    <property type="component" value="Chromosome 18"/>
</dbReference>
<reference evidence="2" key="2">
    <citation type="journal article" date="2018" name="Mol. Plant Microbe Interact.">
        <title>Genome sequence resources for the wheat stripe rust pathogen (Puccinia striiformis f. sp. tritici) and the barley stripe rust pathogen (Puccinia striiformis f. sp. hordei).</title>
        <authorList>
            <person name="Xia C."/>
            <person name="Wang M."/>
            <person name="Yin C."/>
            <person name="Cornejo O.E."/>
            <person name="Hulbert S.H."/>
            <person name="Chen X."/>
        </authorList>
    </citation>
    <scope>NUCLEOTIDE SEQUENCE [LARGE SCALE GENOMIC DNA]</scope>
    <source>
        <strain evidence="2">93-210</strain>
    </source>
</reference>